<protein>
    <recommendedName>
        <fullName evidence="10">AP2/ERF domain-containing protein</fullName>
    </recommendedName>
</protein>
<dbReference type="OrthoDB" id="674504at2759"/>
<dbReference type="Pfam" id="PF00847">
    <property type="entry name" value="AP2"/>
    <property type="match status" value="1"/>
</dbReference>
<keyword evidence="2" id="KW-0936">Ethylene signaling pathway</keyword>
<feature type="domain" description="AP2/ERF" evidence="10">
    <location>
        <begin position="120"/>
        <end position="178"/>
    </location>
</feature>
<dbReference type="InterPro" id="IPR016177">
    <property type="entry name" value="DNA-bd_dom_sf"/>
</dbReference>
<dbReference type="InterPro" id="IPR044808">
    <property type="entry name" value="ERF_plant"/>
</dbReference>
<evidence type="ECO:0000259" key="10">
    <source>
        <dbReference type="PROSITE" id="PS51032"/>
    </source>
</evidence>
<organism evidence="11 12">
    <name type="scientific">Rhododendron simsii</name>
    <name type="common">Sims's rhododendron</name>
    <dbReference type="NCBI Taxonomy" id="118357"/>
    <lineage>
        <taxon>Eukaryota</taxon>
        <taxon>Viridiplantae</taxon>
        <taxon>Streptophyta</taxon>
        <taxon>Embryophyta</taxon>
        <taxon>Tracheophyta</taxon>
        <taxon>Spermatophyta</taxon>
        <taxon>Magnoliopsida</taxon>
        <taxon>eudicotyledons</taxon>
        <taxon>Gunneridae</taxon>
        <taxon>Pentapetalae</taxon>
        <taxon>asterids</taxon>
        <taxon>Ericales</taxon>
        <taxon>Ericaceae</taxon>
        <taxon>Ericoideae</taxon>
        <taxon>Rhodoreae</taxon>
        <taxon>Rhododendron</taxon>
    </lineage>
</organism>
<dbReference type="GO" id="GO:0009873">
    <property type="term" value="P:ethylene-activated signaling pathway"/>
    <property type="evidence" value="ECO:0007669"/>
    <property type="project" value="UniProtKB-KW"/>
</dbReference>
<reference evidence="11" key="1">
    <citation type="submission" date="2019-11" db="EMBL/GenBank/DDBJ databases">
        <authorList>
            <person name="Liu Y."/>
            <person name="Hou J."/>
            <person name="Li T.-Q."/>
            <person name="Guan C.-H."/>
            <person name="Wu X."/>
            <person name="Wu H.-Z."/>
            <person name="Ling F."/>
            <person name="Zhang R."/>
            <person name="Shi X.-G."/>
            <person name="Ren J.-P."/>
            <person name="Chen E.-F."/>
            <person name="Sun J.-M."/>
        </authorList>
    </citation>
    <scope>NUCLEOTIDE SEQUENCE</scope>
    <source>
        <strain evidence="11">Adult_tree_wgs_1</strain>
        <tissue evidence="11">Leaves</tissue>
    </source>
</reference>
<dbReference type="SMART" id="SM00380">
    <property type="entry name" value="AP2"/>
    <property type="match status" value="1"/>
</dbReference>
<dbReference type="FunFam" id="3.30.730.10:FF:000001">
    <property type="entry name" value="Ethylene-responsive transcription factor 2"/>
    <property type="match status" value="1"/>
</dbReference>
<dbReference type="GO" id="GO:0005634">
    <property type="term" value="C:nucleus"/>
    <property type="evidence" value="ECO:0007669"/>
    <property type="project" value="UniProtKB-SubCell"/>
</dbReference>
<comment type="caution">
    <text evidence="11">The sequence shown here is derived from an EMBL/GenBank/DDBJ whole genome shotgun (WGS) entry which is preliminary data.</text>
</comment>
<keyword evidence="7" id="KW-0804">Transcription</keyword>
<dbReference type="AlphaFoldDB" id="A0A834H372"/>
<keyword evidence="12" id="KW-1185">Reference proteome</keyword>
<name>A0A834H372_RHOSS</name>
<keyword evidence="6" id="KW-0010">Activator</keyword>
<dbReference type="SUPFAM" id="SSF54171">
    <property type="entry name" value="DNA-binding domain"/>
    <property type="match status" value="1"/>
</dbReference>
<keyword evidence="4" id="KW-0805">Transcription regulation</keyword>
<dbReference type="PANTHER" id="PTHR31190:SF499">
    <property type="entry name" value="ETHYLENE-RESPONSIVE TRANSCRIPTION FACTOR ERF105"/>
    <property type="match status" value="1"/>
</dbReference>
<evidence type="ECO:0000313" key="11">
    <source>
        <dbReference type="EMBL" id="KAF7147412.1"/>
    </source>
</evidence>
<feature type="compositionally biased region" description="Gly residues" evidence="9">
    <location>
        <begin position="198"/>
        <end position="209"/>
    </location>
</feature>
<feature type="region of interest" description="Disordered" evidence="9">
    <location>
        <begin position="181"/>
        <end position="209"/>
    </location>
</feature>
<dbReference type="PROSITE" id="PS51032">
    <property type="entry name" value="AP2_ERF"/>
    <property type="match status" value="1"/>
</dbReference>
<accession>A0A834H372</accession>
<gene>
    <name evidence="11" type="ORF">RHSIM_Rhsim03G0161200</name>
</gene>
<evidence type="ECO:0000256" key="1">
    <source>
        <dbReference type="ARBA" id="ARBA00004123"/>
    </source>
</evidence>
<dbReference type="GO" id="GO:0006952">
    <property type="term" value="P:defense response"/>
    <property type="evidence" value="ECO:0007669"/>
    <property type="project" value="UniProtKB-KW"/>
</dbReference>
<dbReference type="CDD" id="cd00018">
    <property type="entry name" value="AP2"/>
    <property type="match status" value="1"/>
</dbReference>
<comment type="subcellular location">
    <subcellularLocation>
        <location evidence="1">Nucleus</location>
    </subcellularLocation>
</comment>
<evidence type="ECO:0000313" key="12">
    <source>
        <dbReference type="Proteomes" id="UP000626092"/>
    </source>
</evidence>
<sequence>MTTDEFLTLELISQHLLEDFTSMESFIASTLNLSPSSSAASDACNSFFSSDKSNLSPASVLDYLNSDLDFSDYESKPQILISLPPEANKPDPKDPVSGPGPIATGSGPRDPSGVNYDRSHYRGVRRRPWGKYAAEIRDPARKGSRVWLGTYDEAVDAARAYDCAAFKMRGTKAILNFPLAAGKSEPPVSTGRKRRRSGGAGSGAGAERC</sequence>
<evidence type="ECO:0000256" key="3">
    <source>
        <dbReference type="ARBA" id="ARBA00022821"/>
    </source>
</evidence>
<dbReference type="GO" id="GO:0003700">
    <property type="term" value="F:DNA-binding transcription factor activity"/>
    <property type="evidence" value="ECO:0007669"/>
    <property type="project" value="InterPro"/>
</dbReference>
<evidence type="ECO:0000256" key="9">
    <source>
        <dbReference type="SAM" id="MobiDB-lite"/>
    </source>
</evidence>
<dbReference type="Proteomes" id="UP000626092">
    <property type="component" value="Unassembled WGS sequence"/>
</dbReference>
<keyword evidence="8" id="KW-0539">Nucleus</keyword>
<evidence type="ECO:0000256" key="5">
    <source>
        <dbReference type="ARBA" id="ARBA00023125"/>
    </source>
</evidence>
<dbReference type="PRINTS" id="PR00367">
    <property type="entry name" value="ETHRSPELEMNT"/>
</dbReference>
<evidence type="ECO:0000256" key="7">
    <source>
        <dbReference type="ARBA" id="ARBA00023163"/>
    </source>
</evidence>
<evidence type="ECO:0000256" key="2">
    <source>
        <dbReference type="ARBA" id="ARBA00022745"/>
    </source>
</evidence>
<dbReference type="EMBL" id="WJXA01000003">
    <property type="protein sequence ID" value="KAF7147412.1"/>
    <property type="molecule type" value="Genomic_DNA"/>
</dbReference>
<keyword evidence="5" id="KW-0238">DNA-binding</keyword>
<evidence type="ECO:0000256" key="8">
    <source>
        <dbReference type="ARBA" id="ARBA00023242"/>
    </source>
</evidence>
<dbReference type="GO" id="GO:0000976">
    <property type="term" value="F:transcription cis-regulatory region binding"/>
    <property type="evidence" value="ECO:0007669"/>
    <property type="project" value="UniProtKB-ARBA"/>
</dbReference>
<feature type="region of interest" description="Disordered" evidence="9">
    <location>
        <begin position="82"/>
        <end position="119"/>
    </location>
</feature>
<dbReference type="Gene3D" id="3.30.730.10">
    <property type="entry name" value="AP2/ERF domain"/>
    <property type="match status" value="1"/>
</dbReference>
<evidence type="ECO:0000256" key="4">
    <source>
        <dbReference type="ARBA" id="ARBA00023015"/>
    </source>
</evidence>
<proteinExistence type="predicted"/>
<dbReference type="InterPro" id="IPR036955">
    <property type="entry name" value="AP2/ERF_dom_sf"/>
</dbReference>
<evidence type="ECO:0000256" key="6">
    <source>
        <dbReference type="ARBA" id="ARBA00023159"/>
    </source>
</evidence>
<dbReference type="PANTHER" id="PTHR31190">
    <property type="entry name" value="DNA-BINDING DOMAIN"/>
    <property type="match status" value="1"/>
</dbReference>
<dbReference type="InterPro" id="IPR001471">
    <property type="entry name" value="AP2/ERF_dom"/>
</dbReference>
<keyword evidence="3" id="KW-0611">Plant defense</keyword>